<dbReference type="InterPro" id="IPR006143">
    <property type="entry name" value="RND_pump_MFP"/>
</dbReference>
<dbReference type="PANTHER" id="PTHR30469:SF33">
    <property type="entry name" value="SLR1207 PROTEIN"/>
    <property type="match status" value="1"/>
</dbReference>
<keyword evidence="2" id="KW-0812">Transmembrane</keyword>
<dbReference type="InterPro" id="IPR058637">
    <property type="entry name" value="YknX-like_C"/>
</dbReference>
<evidence type="ECO:0000259" key="5">
    <source>
        <dbReference type="Pfam" id="PF25954"/>
    </source>
</evidence>
<dbReference type="RefSeq" id="WP_277444407.1">
    <property type="nucleotide sequence ID" value="NZ_JAKOAV010000021.1"/>
</dbReference>
<dbReference type="GO" id="GO:0015562">
    <property type="term" value="F:efflux transmembrane transporter activity"/>
    <property type="evidence" value="ECO:0007669"/>
    <property type="project" value="TreeGrafter"/>
</dbReference>
<dbReference type="Pfam" id="PF25989">
    <property type="entry name" value="YknX_C"/>
    <property type="match status" value="1"/>
</dbReference>
<dbReference type="InterPro" id="IPR058792">
    <property type="entry name" value="Beta-barrel_RND_2"/>
</dbReference>
<dbReference type="FunFam" id="2.40.30.170:FF:000010">
    <property type="entry name" value="Efflux RND transporter periplasmic adaptor subunit"/>
    <property type="match status" value="1"/>
</dbReference>
<dbReference type="Pfam" id="PF25954">
    <property type="entry name" value="Beta-barrel_RND_2"/>
    <property type="match status" value="1"/>
</dbReference>
<dbReference type="PANTHER" id="PTHR30469">
    <property type="entry name" value="MULTIDRUG RESISTANCE PROTEIN MDTA"/>
    <property type="match status" value="1"/>
</dbReference>
<keyword evidence="2" id="KW-0472">Membrane</keyword>
<feature type="domain" description="YknX-like C-terminal permuted SH3-like" evidence="6">
    <location>
        <begin position="373"/>
        <end position="442"/>
    </location>
</feature>
<organism evidence="7 8">
    <name type="scientific">Pelotomaculum isophthalicicum JI</name>
    <dbReference type="NCBI Taxonomy" id="947010"/>
    <lineage>
        <taxon>Bacteria</taxon>
        <taxon>Bacillati</taxon>
        <taxon>Bacillota</taxon>
        <taxon>Clostridia</taxon>
        <taxon>Eubacteriales</taxon>
        <taxon>Desulfotomaculaceae</taxon>
        <taxon>Pelotomaculum</taxon>
    </lineage>
</organism>
<evidence type="ECO:0000256" key="1">
    <source>
        <dbReference type="ARBA" id="ARBA00009477"/>
    </source>
</evidence>
<dbReference type="Pfam" id="PF25917">
    <property type="entry name" value="BSH_RND"/>
    <property type="match status" value="1"/>
</dbReference>
<evidence type="ECO:0000313" key="8">
    <source>
        <dbReference type="Proteomes" id="UP001154312"/>
    </source>
</evidence>
<dbReference type="Gene3D" id="2.40.50.100">
    <property type="match status" value="1"/>
</dbReference>
<feature type="transmembrane region" description="Helical" evidence="2">
    <location>
        <begin position="71"/>
        <end position="90"/>
    </location>
</feature>
<sequence length="454" mass="50095">MNEYIWYTGKGFYGRAKEERRATRRNRTHSEFNRMAADFPCTKGPEGNLRRAAKGVIVLEAKLALKSKTGIVIAFSLILLFVGFVAFNYVRHSEKEKITVNKTETVPVQVAEATLMNLQRVLELTGEIKPAAVVDVHPKVGGEIIEKIFVETGDYVKNGDLIAVLDDDVIKAQLEEATAGLAAAEAGLGQSEANLALLEKDRLRVESLYKENAVSKQELDHINAQYDAAVESKKLAGAQIEKAKAVLNQLQILYREHSIYAPIPGFVAARYVEQGNRTDPAKPVIRISREDELKIVCSVTEKDFPYLKKGMEAEITADAFPEKVFKGVVSVISPTIDPATRTAEIEIHIPNEEYELRSGMFTRIKLHLGERKVLAIPTESVNKMPGTGSYFVYVVEDDKATLKNVKTGITQGNFTEITDGLTEKNLVVTRGQNRLSDGAQVSIEERGVAGSEAS</sequence>
<dbReference type="Gene3D" id="2.40.30.170">
    <property type="match status" value="1"/>
</dbReference>
<dbReference type="Proteomes" id="UP001154312">
    <property type="component" value="Unassembled WGS sequence"/>
</dbReference>
<dbReference type="GO" id="GO:1990281">
    <property type="term" value="C:efflux pump complex"/>
    <property type="evidence" value="ECO:0007669"/>
    <property type="project" value="TreeGrafter"/>
</dbReference>
<proteinExistence type="inferred from homology"/>
<keyword evidence="8" id="KW-1185">Reference proteome</keyword>
<accession>A0A9X4JWD0</accession>
<dbReference type="AlphaFoldDB" id="A0A9X4JWD0"/>
<dbReference type="Gene3D" id="1.10.287.470">
    <property type="entry name" value="Helix hairpin bin"/>
    <property type="match status" value="1"/>
</dbReference>
<dbReference type="EMBL" id="JAKOAV010000021">
    <property type="protein sequence ID" value="MDF9408997.1"/>
    <property type="molecule type" value="Genomic_DNA"/>
</dbReference>
<protein>
    <submittedName>
        <fullName evidence="7">Efflux RND transporter periplasmic adaptor subunit</fullName>
    </submittedName>
</protein>
<dbReference type="Pfam" id="PF25876">
    <property type="entry name" value="HH_MFP_RND"/>
    <property type="match status" value="1"/>
</dbReference>
<dbReference type="SUPFAM" id="SSF111369">
    <property type="entry name" value="HlyD-like secretion proteins"/>
    <property type="match status" value="1"/>
</dbReference>
<dbReference type="NCBIfam" id="TIGR01730">
    <property type="entry name" value="RND_mfp"/>
    <property type="match status" value="1"/>
</dbReference>
<name>A0A9X4JWD0_9FIRM</name>
<feature type="domain" description="Multidrug resistance protein MdtA-like alpha-helical hairpin" evidence="3">
    <location>
        <begin position="181"/>
        <end position="248"/>
    </location>
</feature>
<reference evidence="7" key="1">
    <citation type="submission" date="2022-02" db="EMBL/GenBank/DDBJ databases">
        <authorList>
            <person name="Leng L."/>
        </authorList>
    </citation>
    <scope>NUCLEOTIDE SEQUENCE</scope>
    <source>
        <strain evidence="7">JI</strain>
    </source>
</reference>
<evidence type="ECO:0000259" key="4">
    <source>
        <dbReference type="Pfam" id="PF25917"/>
    </source>
</evidence>
<comment type="caution">
    <text evidence="7">The sequence shown here is derived from an EMBL/GenBank/DDBJ whole genome shotgun (WGS) entry which is preliminary data.</text>
</comment>
<comment type="similarity">
    <text evidence="1">Belongs to the membrane fusion protein (MFP) (TC 8.A.1) family.</text>
</comment>
<gene>
    <name evidence="7" type="ORF">L7E55_11605</name>
</gene>
<dbReference type="InterPro" id="IPR058625">
    <property type="entry name" value="MdtA-like_BSH"/>
</dbReference>
<evidence type="ECO:0000259" key="6">
    <source>
        <dbReference type="Pfam" id="PF25989"/>
    </source>
</evidence>
<dbReference type="InterPro" id="IPR058624">
    <property type="entry name" value="MdtA-like_HH"/>
</dbReference>
<feature type="domain" description="Multidrug resistance protein MdtA-like barrel-sandwich hybrid" evidence="4">
    <location>
        <begin position="133"/>
        <end position="281"/>
    </location>
</feature>
<dbReference type="Gene3D" id="2.40.420.20">
    <property type="match status" value="1"/>
</dbReference>
<evidence type="ECO:0000313" key="7">
    <source>
        <dbReference type="EMBL" id="MDF9408997.1"/>
    </source>
</evidence>
<evidence type="ECO:0000256" key="2">
    <source>
        <dbReference type="SAM" id="Phobius"/>
    </source>
</evidence>
<keyword evidence="2" id="KW-1133">Transmembrane helix</keyword>
<evidence type="ECO:0000259" key="3">
    <source>
        <dbReference type="Pfam" id="PF25876"/>
    </source>
</evidence>
<feature type="domain" description="CusB-like beta-barrel" evidence="5">
    <location>
        <begin position="296"/>
        <end position="367"/>
    </location>
</feature>